<sequence>MSILAFYKRIFTLNIRWFKYCIYAMALYTTGWSVGTLFAVIFQCVPPSLFWTQYNPALSPQPTGFCGVEYPAFVVASSALNSVADVFIFALPLAMLWKLQLRRSQKFGLTFLFATGAFSIVASFVRLDGSRQAVKLDADATWIMADLYIWTLVEAGVALICSCLPVVAPIFSMVKDKITSYVSSKYSWSGSKESKQLELSSGFRNHAVGHRIDSETELRMNPDCIIRTDSFRMDTTPRRGDESSGNGKSTWQVNQNSTV</sequence>
<comment type="similarity">
    <text evidence="5">Belongs to the SAT4 family.</text>
</comment>
<feature type="region of interest" description="Disordered" evidence="6">
    <location>
        <begin position="231"/>
        <end position="259"/>
    </location>
</feature>
<comment type="subcellular location">
    <subcellularLocation>
        <location evidence="1">Membrane</location>
        <topology evidence="1">Multi-pass membrane protein</topology>
    </subcellularLocation>
</comment>
<evidence type="ECO:0000259" key="8">
    <source>
        <dbReference type="Pfam" id="PF20684"/>
    </source>
</evidence>
<organism evidence="9 10">
    <name type="scientific">Diaporthe australafricana</name>
    <dbReference type="NCBI Taxonomy" id="127596"/>
    <lineage>
        <taxon>Eukaryota</taxon>
        <taxon>Fungi</taxon>
        <taxon>Dikarya</taxon>
        <taxon>Ascomycota</taxon>
        <taxon>Pezizomycotina</taxon>
        <taxon>Sordariomycetes</taxon>
        <taxon>Sordariomycetidae</taxon>
        <taxon>Diaporthales</taxon>
        <taxon>Diaporthaceae</taxon>
        <taxon>Diaporthe</taxon>
    </lineage>
</organism>
<comment type="caution">
    <text evidence="9">The sequence shown here is derived from an EMBL/GenBank/DDBJ whole genome shotgun (WGS) entry which is preliminary data.</text>
</comment>
<accession>A0ABR3WKA8</accession>
<feature type="transmembrane region" description="Helical" evidence="7">
    <location>
        <begin position="107"/>
        <end position="127"/>
    </location>
</feature>
<dbReference type="Pfam" id="PF20684">
    <property type="entry name" value="Fung_rhodopsin"/>
    <property type="match status" value="1"/>
</dbReference>
<feature type="compositionally biased region" description="Basic and acidic residues" evidence="6">
    <location>
        <begin position="231"/>
        <end position="242"/>
    </location>
</feature>
<evidence type="ECO:0000313" key="9">
    <source>
        <dbReference type="EMBL" id="KAL1863910.1"/>
    </source>
</evidence>
<keyword evidence="3 7" id="KW-1133">Transmembrane helix</keyword>
<evidence type="ECO:0000313" key="10">
    <source>
        <dbReference type="Proteomes" id="UP001583177"/>
    </source>
</evidence>
<dbReference type="Proteomes" id="UP001583177">
    <property type="component" value="Unassembled WGS sequence"/>
</dbReference>
<dbReference type="PANTHER" id="PTHR33048">
    <property type="entry name" value="PTH11-LIKE INTEGRAL MEMBRANE PROTEIN (AFU_ORTHOLOGUE AFUA_5G11245)"/>
    <property type="match status" value="1"/>
</dbReference>
<proteinExistence type="inferred from homology"/>
<evidence type="ECO:0000256" key="4">
    <source>
        <dbReference type="ARBA" id="ARBA00023136"/>
    </source>
</evidence>
<evidence type="ECO:0000256" key="6">
    <source>
        <dbReference type="SAM" id="MobiDB-lite"/>
    </source>
</evidence>
<feature type="transmembrane region" description="Helical" evidence="7">
    <location>
        <begin position="147"/>
        <end position="171"/>
    </location>
</feature>
<protein>
    <recommendedName>
        <fullName evidence="8">Rhodopsin domain-containing protein</fullName>
    </recommendedName>
</protein>
<reference evidence="9 10" key="1">
    <citation type="journal article" date="2024" name="IMA Fungus">
        <title>IMA Genome - F19 : A genome assembly and annotation guide to empower mycologists, including annotated draft genome sequences of Ceratocystis pirilliformis, Diaporthe australafricana, Fusarium ophioides, Paecilomyces lecythidis, and Sporothrix stenoceras.</title>
        <authorList>
            <person name="Aylward J."/>
            <person name="Wilson A.M."/>
            <person name="Visagie C.M."/>
            <person name="Spraker J."/>
            <person name="Barnes I."/>
            <person name="Buitendag C."/>
            <person name="Ceriani C."/>
            <person name="Del Mar Angel L."/>
            <person name="du Plessis D."/>
            <person name="Fuchs T."/>
            <person name="Gasser K."/>
            <person name="Kramer D."/>
            <person name="Li W."/>
            <person name="Munsamy K."/>
            <person name="Piso A."/>
            <person name="Price J.L."/>
            <person name="Sonnekus B."/>
            <person name="Thomas C."/>
            <person name="van der Nest A."/>
            <person name="van Dijk A."/>
            <person name="van Heerden A."/>
            <person name="van Vuuren N."/>
            <person name="Yilmaz N."/>
            <person name="Duong T.A."/>
            <person name="van der Merwe N.A."/>
            <person name="Wingfield M.J."/>
            <person name="Wingfield B.D."/>
        </authorList>
    </citation>
    <scope>NUCLEOTIDE SEQUENCE [LARGE SCALE GENOMIC DNA]</scope>
    <source>
        <strain evidence="9 10">CMW 18300</strain>
    </source>
</reference>
<evidence type="ECO:0000256" key="7">
    <source>
        <dbReference type="SAM" id="Phobius"/>
    </source>
</evidence>
<dbReference type="PANTHER" id="PTHR33048:SF47">
    <property type="entry name" value="INTEGRAL MEMBRANE PROTEIN-RELATED"/>
    <property type="match status" value="1"/>
</dbReference>
<evidence type="ECO:0000256" key="3">
    <source>
        <dbReference type="ARBA" id="ARBA00022989"/>
    </source>
</evidence>
<evidence type="ECO:0000256" key="1">
    <source>
        <dbReference type="ARBA" id="ARBA00004141"/>
    </source>
</evidence>
<dbReference type="InterPro" id="IPR052337">
    <property type="entry name" value="SAT4-like"/>
</dbReference>
<keyword evidence="2 7" id="KW-0812">Transmembrane</keyword>
<dbReference type="InterPro" id="IPR049326">
    <property type="entry name" value="Rhodopsin_dom_fungi"/>
</dbReference>
<dbReference type="EMBL" id="JAWRVE010000073">
    <property type="protein sequence ID" value="KAL1863910.1"/>
    <property type="molecule type" value="Genomic_DNA"/>
</dbReference>
<name>A0ABR3WKA8_9PEZI</name>
<feature type="compositionally biased region" description="Polar residues" evidence="6">
    <location>
        <begin position="243"/>
        <end position="259"/>
    </location>
</feature>
<feature type="transmembrane region" description="Helical" evidence="7">
    <location>
        <begin position="70"/>
        <end position="95"/>
    </location>
</feature>
<feature type="domain" description="Rhodopsin" evidence="8">
    <location>
        <begin position="1"/>
        <end position="172"/>
    </location>
</feature>
<evidence type="ECO:0000256" key="5">
    <source>
        <dbReference type="ARBA" id="ARBA00038359"/>
    </source>
</evidence>
<gene>
    <name evidence="9" type="ORF">Daus18300_008059</name>
</gene>
<evidence type="ECO:0000256" key="2">
    <source>
        <dbReference type="ARBA" id="ARBA00022692"/>
    </source>
</evidence>
<feature type="transmembrane region" description="Helical" evidence="7">
    <location>
        <begin position="20"/>
        <end position="42"/>
    </location>
</feature>
<keyword evidence="4 7" id="KW-0472">Membrane</keyword>
<keyword evidence="10" id="KW-1185">Reference proteome</keyword>